<sequence length="128" mass="14054">MSAFFMQKGARNMADTNTPTSTPASSTNKPLTGSLLNSATKPVDNKPTSSPVMKPVEPAKDPKGMFDWSDAKPYVIGKDESLFDVAQKFSVALQQLRYFNHINKVTMKVKEGQTIYIPNKPVEVPYGA</sequence>
<feature type="compositionally biased region" description="Low complexity" evidence="1">
    <location>
        <begin position="16"/>
        <end position="28"/>
    </location>
</feature>
<dbReference type="PROSITE" id="PS51782">
    <property type="entry name" value="LYSM"/>
    <property type="match status" value="1"/>
</dbReference>
<feature type="region of interest" description="Disordered" evidence="1">
    <location>
        <begin position="1"/>
        <end position="64"/>
    </location>
</feature>
<evidence type="ECO:0000313" key="3">
    <source>
        <dbReference type="EMBL" id="PLT11355.1"/>
    </source>
</evidence>
<proteinExistence type="predicted"/>
<name>A0A2N5KYT0_9LACO</name>
<dbReference type="SUPFAM" id="SSF54106">
    <property type="entry name" value="LysM domain"/>
    <property type="match status" value="1"/>
</dbReference>
<comment type="caution">
    <text evidence="3">The sequence shown here is derived from an EMBL/GenBank/DDBJ whole genome shotgun (WGS) entry which is preliminary data.</text>
</comment>
<dbReference type="EMBL" id="PKIW01000020">
    <property type="protein sequence ID" value="PLT11355.1"/>
    <property type="molecule type" value="Genomic_DNA"/>
</dbReference>
<evidence type="ECO:0000256" key="1">
    <source>
        <dbReference type="SAM" id="MobiDB-lite"/>
    </source>
</evidence>
<organism evidence="3 4">
    <name type="scientific">Lactobacillus crispatus</name>
    <dbReference type="NCBI Taxonomy" id="47770"/>
    <lineage>
        <taxon>Bacteria</taxon>
        <taxon>Bacillati</taxon>
        <taxon>Bacillota</taxon>
        <taxon>Bacilli</taxon>
        <taxon>Lactobacillales</taxon>
        <taxon>Lactobacillaceae</taxon>
        <taxon>Lactobacillus</taxon>
    </lineage>
</organism>
<gene>
    <name evidence="3" type="ORF">CYJ79_05245</name>
</gene>
<evidence type="ECO:0000313" key="4">
    <source>
        <dbReference type="Proteomes" id="UP000235119"/>
    </source>
</evidence>
<dbReference type="InterPro" id="IPR018392">
    <property type="entry name" value="LysM"/>
</dbReference>
<reference evidence="3 4" key="1">
    <citation type="submission" date="2017-12" db="EMBL/GenBank/DDBJ databases">
        <title>Phylogenetic diversity of female urinary microbiome.</title>
        <authorList>
            <person name="Thomas-White K."/>
            <person name="Wolfe A.J."/>
        </authorList>
    </citation>
    <scope>NUCLEOTIDE SEQUENCE [LARGE SCALE GENOMIC DNA]</scope>
    <source>
        <strain evidence="3 4">UMB0085</strain>
    </source>
</reference>
<dbReference type="Proteomes" id="UP000235119">
    <property type="component" value="Unassembled WGS sequence"/>
</dbReference>
<protein>
    <submittedName>
        <fullName evidence="3">LysM domain-containing protein</fullName>
    </submittedName>
</protein>
<accession>A0A2N5KYT0</accession>
<dbReference type="InterPro" id="IPR036779">
    <property type="entry name" value="LysM_dom_sf"/>
</dbReference>
<dbReference type="AlphaFoldDB" id="A0A2N5KYT0"/>
<dbReference type="Pfam" id="PF01476">
    <property type="entry name" value="LysM"/>
    <property type="match status" value="1"/>
</dbReference>
<dbReference type="Gene3D" id="3.10.350.10">
    <property type="entry name" value="LysM domain"/>
    <property type="match status" value="1"/>
</dbReference>
<feature type="compositionally biased region" description="Polar residues" evidence="1">
    <location>
        <begin position="29"/>
        <end position="51"/>
    </location>
</feature>
<evidence type="ECO:0000259" key="2">
    <source>
        <dbReference type="PROSITE" id="PS51782"/>
    </source>
</evidence>
<feature type="domain" description="LysM" evidence="2">
    <location>
        <begin position="72"/>
        <end position="117"/>
    </location>
</feature>